<dbReference type="Proteomes" id="UP000813462">
    <property type="component" value="Unassembled WGS sequence"/>
</dbReference>
<feature type="region of interest" description="Disordered" evidence="1">
    <location>
        <begin position="93"/>
        <end position="112"/>
    </location>
</feature>
<dbReference type="EMBL" id="JAEACU010000003">
    <property type="protein sequence ID" value="KAH7536840.1"/>
    <property type="molecule type" value="Genomic_DNA"/>
</dbReference>
<evidence type="ECO:0000256" key="1">
    <source>
        <dbReference type="SAM" id="MobiDB-lite"/>
    </source>
</evidence>
<organism evidence="2 3">
    <name type="scientific">Ziziphus jujuba var. spinosa</name>
    <dbReference type="NCBI Taxonomy" id="714518"/>
    <lineage>
        <taxon>Eukaryota</taxon>
        <taxon>Viridiplantae</taxon>
        <taxon>Streptophyta</taxon>
        <taxon>Embryophyta</taxon>
        <taxon>Tracheophyta</taxon>
        <taxon>Spermatophyta</taxon>
        <taxon>Magnoliopsida</taxon>
        <taxon>eudicotyledons</taxon>
        <taxon>Gunneridae</taxon>
        <taxon>Pentapetalae</taxon>
        <taxon>rosids</taxon>
        <taxon>fabids</taxon>
        <taxon>Rosales</taxon>
        <taxon>Rhamnaceae</taxon>
        <taxon>Paliureae</taxon>
        <taxon>Ziziphus</taxon>
    </lineage>
</organism>
<feature type="compositionally biased region" description="Basic and acidic residues" evidence="1">
    <location>
        <begin position="96"/>
        <end position="106"/>
    </location>
</feature>
<proteinExistence type="predicted"/>
<dbReference type="AlphaFoldDB" id="A0A978VMR5"/>
<gene>
    <name evidence="2" type="ORF">FEM48_Zijuj03G0029000</name>
</gene>
<evidence type="ECO:0000313" key="3">
    <source>
        <dbReference type="Proteomes" id="UP000813462"/>
    </source>
</evidence>
<protein>
    <submittedName>
        <fullName evidence="2">Uncharacterized protein</fullName>
    </submittedName>
</protein>
<evidence type="ECO:0000313" key="2">
    <source>
        <dbReference type="EMBL" id="KAH7536840.1"/>
    </source>
</evidence>
<comment type="caution">
    <text evidence="2">The sequence shown here is derived from an EMBL/GenBank/DDBJ whole genome shotgun (WGS) entry which is preliminary data.</text>
</comment>
<accession>A0A978VMR5</accession>
<reference evidence="2" key="1">
    <citation type="journal article" date="2021" name="Front. Plant Sci.">
        <title>Chromosome-Scale Genome Assembly for Chinese Sour Jujube and Insights Into Its Genome Evolution and Domestication Signature.</title>
        <authorList>
            <person name="Shen L.-Y."/>
            <person name="Luo H."/>
            <person name="Wang X.-L."/>
            <person name="Wang X.-M."/>
            <person name="Qiu X.-J."/>
            <person name="Liu H."/>
            <person name="Zhou S.-S."/>
            <person name="Jia K.-H."/>
            <person name="Nie S."/>
            <person name="Bao Y.-T."/>
            <person name="Zhang R.-G."/>
            <person name="Yun Q.-Z."/>
            <person name="Chai Y.-H."/>
            <person name="Lu J.-Y."/>
            <person name="Li Y."/>
            <person name="Zhao S.-W."/>
            <person name="Mao J.-F."/>
            <person name="Jia S.-G."/>
            <person name="Mao Y.-M."/>
        </authorList>
    </citation>
    <scope>NUCLEOTIDE SEQUENCE</scope>
    <source>
        <strain evidence="2">AT0</strain>
        <tissue evidence="2">Leaf</tissue>
    </source>
</reference>
<sequence>MIVSGLALKEKNCCSYLVNLLDYNTPAVLQLEDLRLDIHKEGKCLIHAVQKLVSGDQCEGRFVFCRDNKKPKDKNKQVAERDAAVEALAWLTHTTDNGRDEDDKSPPDVTDNMLKLLGKHRSIAQ</sequence>
<name>A0A978VMR5_ZIZJJ</name>